<keyword evidence="1" id="KW-0830">Ubiquinone</keyword>
<proteinExistence type="predicted"/>
<dbReference type="InterPro" id="IPR029063">
    <property type="entry name" value="SAM-dependent_MTases_sf"/>
</dbReference>
<sequence>MQPHASGTAMDDAELRRRRADYHREWTTGTDRFFHPKAESCPWCGGKDIGFRIRLTDTRQCKPGTFDMDECASCGHIFQNPMLTGTGLAYYYRDSYDGLGRDHYGSVAEYSSSAHRRRVRLFDGMPRPGQWLDVGARHGHFCREARKFLPGTKFWALDQSPEIVHGQQRGWVDFAGQTPLTEFAERHAGEFDVVSMIHYLERTASPQSELDAARRLLRDGGAVLIESVNPASRFARLHGRFWYCWMAPQNLHLIPHRNMCRLLTERGFEVVRVQRGPANKPFDNLAALLTALNHHLPAAKSWPWLSRAVRPAERWLRRAVMALASPALGLAFVLDLLLHVPTSRGRGGNTYRIVAVARLRSDSPW</sequence>
<reference evidence="1 2" key="1">
    <citation type="submission" date="2020-01" db="EMBL/GenBank/DDBJ databases">
        <title>Kibdelosporangium persica a novel Actinomycetes from a hot desert in Iran.</title>
        <authorList>
            <person name="Safaei N."/>
            <person name="Zaburannyi N."/>
            <person name="Mueller R."/>
            <person name="Wink J."/>
        </authorList>
    </citation>
    <scope>NUCLEOTIDE SEQUENCE [LARGE SCALE GENOMIC DNA]</scope>
    <source>
        <strain evidence="1 2">4NS15</strain>
    </source>
</reference>
<evidence type="ECO:0000313" key="2">
    <source>
        <dbReference type="Proteomes" id="UP000763557"/>
    </source>
</evidence>
<gene>
    <name evidence="1" type="ORF">GC106_36080</name>
</gene>
<dbReference type="Pfam" id="PF13489">
    <property type="entry name" value="Methyltransf_23"/>
    <property type="match status" value="1"/>
</dbReference>
<protein>
    <submittedName>
        <fullName evidence="1">Ubiquinone biosynthesis O-methyltransferase</fullName>
    </submittedName>
</protein>
<comment type="caution">
    <text evidence="1">The sequence shown here is derived from an EMBL/GenBank/DDBJ whole genome shotgun (WGS) entry which is preliminary data.</text>
</comment>
<organism evidence="1 2">
    <name type="scientific">Kibdelosporangium persicum</name>
    <dbReference type="NCBI Taxonomy" id="2698649"/>
    <lineage>
        <taxon>Bacteria</taxon>
        <taxon>Bacillati</taxon>
        <taxon>Actinomycetota</taxon>
        <taxon>Actinomycetes</taxon>
        <taxon>Pseudonocardiales</taxon>
        <taxon>Pseudonocardiaceae</taxon>
        <taxon>Kibdelosporangium</taxon>
    </lineage>
</organism>
<dbReference type="CDD" id="cd02440">
    <property type="entry name" value="AdoMet_MTases"/>
    <property type="match status" value="1"/>
</dbReference>
<dbReference type="EMBL" id="JAAATY010000009">
    <property type="protein sequence ID" value="NRN66383.1"/>
    <property type="molecule type" value="Genomic_DNA"/>
</dbReference>
<dbReference type="Proteomes" id="UP000763557">
    <property type="component" value="Unassembled WGS sequence"/>
</dbReference>
<keyword evidence="2" id="KW-1185">Reference proteome</keyword>
<name>A0ABX2F4V9_9PSEU</name>
<dbReference type="RefSeq" id="WP_173132243.1">
    <property type="nucleotide sequence ID" value="NZ_CBCSGW010000037.1"/>
</dbReference>
<dbReference type="SUPFAM" id="SSF53335">
    <property type="entry name" value="S-adenosyl-L-methionine-dependent methyltransferases"/>
    <property type="match status" value="1"/>
</dbReference>
<accession>A0ABX2F4V9</accession>
<dbReference type="Gene3D" id="3.40.50.150">
    <property type="entry name" value="Vaccinia Virus protein VP39"/>
    <property type="match status" value="1"/>
</dbReference>
<evidence type="ECO:0000313" key="1">
    <source>
        <dbReference type="EMBL" id="NRN66383.1"/>
    </source>
</evidence>